<evidence type="ECO:0000256" key="1">
    <source>
        <dbReference type="SAM" id="SignalP"/>
    </source>
</evidence>
<feature type="signal peptide" evidence="1">
    <location>
        <begin position="1"/>
        <end position="21"/>
    </location>
</feature>
<accession>A0ABS6NB66</accession>
<reference evidence="2" key="1">
    <citation type="submission" date="2021-06" db="EMBL/GenBank/DDBJ databases">
        <title>Thalassococcus sp. CAU 1522 isolated from sea sand, Republic of Korea.</title>
        <authorList>
            <person name="Kim W."/>
        </authorList>
    </citation>
    <scope>NUCLEOTIDE SEQUENCE</scope>
    <source>
        <strain evidence="2">CAU 1522</strain>
    </source>
</reference>
<dbReference type="Proteomes" id="UP001166293">
    <property type="component" value="Unassembled WGS sequence"/>
</dbReference>
<evidence type="ECO:0000313" key="3">
    <source>
        <dbReference type="Proteomes" id="UP001166293"/>
    </source>
</evidence>
<sequence length="176" mass="18650">MFRPITTLTALFLCLPAAAFAAGGDISTPPRAPECKDGQVMDAATRTCVDAVDSRLDDGERLDAVRQYAYAGDLGAARAVLDAMNDQGADGVLTYRGFTARKGGDIGAAMGWYAAALVANPDNILARSYKGQGHVEAGEIVQARSELMEIRMRGGQGTWAEQSLRMAIETGRGNSY</sequence>
<evidence type="ECO:0000313" key="2">
    <source>
        <dbReference type="EMBL" id="MBV2361257.1"/>
    </source>
</evidence>
<proteinExistence type="predicted"/>
<keyword evidence="1" id="KW-0732">Signal</keyword>
<comment type="caution">
    <text evidence="2">The sequence shown here is derived from an EMBL/GenBank/DDBJ whole genome shotgun (WGS) entry which is preliminary data.</text>
</comment>
<dbReference type="EMBL" id="JAHRWL010000002">
    <property type="protein sequence ID" value="MBV2361257.1"/>
    <property type="molecule type" value="Genomic_DNA"/>
</dbReference>
<organism evidence="2 3">
    <name type="scientific">Thalassococcus arenae</name>
    <dbReference type="NCBI Taxonomy" id="2851652"/>
    <lineage>
        <taxon>Bacteria</taxon>
        <taxon>Pseudomonadati</taxon>
        <taxon>Pseudomonadota</taxon>
        <taxon>Alphaproteobacteria</taxon>
        <taxon>Rhodobacterales</taxon>
        <taxon>Roseobacteraceae</taxon>
        <taxon>Thalassococcus</taxon>
    </lineage>
</organism>
<protein>
    <recommendedName>
        <fullName evidence="4">Sel1 repeat family protein</fullName>
    </recommendedName>
</protein>
<name>A0ABS6NB66_9RHOB</name>
<dbReference type="RefSeq" id="WP_217779584.1">
    <property type="nucleotide sequence ID" value="NZ_JAHRWL010000002.1"/>
</dbReference>
<gene>
    <name evidence="2" type="ORF">KUH32_15945</name>
</gene>
<keyword evidence="3" id="KW-1185">Reference proteome</keyword>
<evidence type="ECO:0008006" key="4">
    <source>
        <dbReference type="Google" id="ProtNLM"/>
    </source>
</evidence>
<feature type="chain" id="PRO_5045328747" description="Sel1 repeat family protein" evidence="1">
    <location>
        <begin position="22"/>
        <end position="176"/>
    </location>
</feature>